<dbReference type="GO" id="GO:0045087">
    <property type="term" value="P:innate immune response"/>
    <property type="evidence" value="ECO:0007669"/>
    <property type="project" value="UniProtKB-KW"/>
</dbReference>
<reference evidence="27" key="2">
    <citation type="submission" date="2025-08" db="UniProtKB">
        <authorList>
            <consortium name="Ensembl"/>
        </authorList>
    </citation>
    <scope>IDENTIFICATION</scope>
</reference>
<keyword evidence="16" id="KW-0829">Tyrosine-protein kinase</keyword>
<dbReference type="InterPro" id="IPR051286">
    <property type="entry name" value="JAK"/>
</dbReference>
<name>A0A8C3UGZ9_CATUS</name>
<evidence type="ECO:0000256" key="2">
    <source>
        <dbReference type="ARBA" id="ARBA00004496"/>
    </source>
</evidence>
<dbReference type="Pfam" id="PF18379">
    <property type="entry name" value="FERM_F1"/>
    <property type="match status" value="1"/>
</dbReference>
<dbReference type="PRINTS" id="PR00109">
    <property type="entry name" value="TYRKINASE"/>
</dbReference>
<evidence type="ECO:0000256" key="4">
    <source>
        <dbReference type="ARBA" id="ARBA00022490"/>
    </source>
</evidence>
<dbReference type="FunFam" id="1.10.510.10:FF:000114">
    <property type="entry name" value="Tyrosine-protein kinase JAK2"/>
    <property type="match status" value="1"/>
</dbReference>
<protein>
    <recommendedName>
        <fullName evidence="19">Tyrosine-protein kinase JAK3</fullName>
        <ecNumber evidence="3">2.7.10.2</ecNumber>
    </recommendedName>
    <alternativeName>
        <fullName evidence="20">Janus kinase 3</fullName>
    </alternativeName>
</protein>
<keyword evidence="28" id="KW-1185">Reference proteome</keyword>
<feature type="domain" description="Protein kinase" evidence="25">
    <location>
        <begin position="517"/>
        <end position="779"/>
    </location>
</feature>
<evidence type="ECO:0000256" key="12">
    <source>
        <dbReference type="ARBA" id="ARBA00022859"/>
    </source>
</evidence>
<sequence length="1447" mass="157860">MAPLGDETPLICGRSSSLSSAEGGPLQVLLYHRAPGPRRDPRSAPGTLSFPCGEYTAEELCVRAAKACGVLPVCHPLFALATEDLSCWFPPSHVFSVDESCSQLVVYRIRFFFPNWCGLGQSHRFQLLNDRASPVLDYPVIDYLFAQSRSDFIGGRVSVGLSLPSQEQCLSLAVLDMLRIAGEQRQSPEQVCSSVSYKSCLPEPLRAQIQQHNFVTRKRLRRRFGESLRRLGGCHPDGPHLKLKYLLDLERLQRQSSEEIFRVRSPGSTAPIAIHVCGDSGVSWSCGGSESRQHFCDFPDIADISIKQAASGAAENRLVTVTKADTRVLEVEFPSLREARSFVALLDGYYRLTADAQHYFCREVAPPRLLEDLENQCHGPISAEFAVNKLEAAGGAPGLFLLRRSPQDFDSYLLTVCVQTGSGRDYKRCRIRRDESGHFWLTGVARRFGSLRELLGTYGHRGLQAEGTLIRLEVACPPRSNLLIVRSGVPHPPGSPPAPRRRSLHQMMFHKIDPQSLTRGESLGQGSFTQIYKGVKREQDEQDGARHTPVVLKVMDSSHQNCLESFLEAASTMSQLSHKHLVLLHGVSLGKDTVMVQELVRHGPLDLYLRKNRGAVSTGWKLTVAKQLAYALNYLEDKKIPHGNVSAKKVLLAREGDAGGSPPFIKLNDPGVSVTVLAPDMLLERIPWVAPECVHDPGSLGLPADKWGFGATLWEIFSGGSVALSLAEPRRKLEFYQSRQHLPAPKWPELAALVAQCMEYEPQRRPCFRALIRDLNSLITSDYELLSELSPAEGTPRDGFWGHESLAMSHDPEHFQERHLKYISLLGKGNFGSVELCRYDPLGDSTGELVAVKRLQQDSAKELREFEREIQILHSLQHEFIVRYRGVCYSRGVRGLRLVMEFLPNGCLRDFLQRNQPRLQHSSLLLYAWQICKGMEYLGARRCVHRDLASRNILVESESHVKIGDFGLAKLLPHDKEYYVVREPGQSPVFWYAPESLSDNVFSCASDTWSFGVLLYELFTYGSKSRSPSEEFLRMLGSGKPPHIVCQLLELLRDSRRLPAPPGCPSEVTAGTEPGHPGDRAGTPWGQRWDTLGTGRGHPGDRAGTPWGQSRDTLGTALGHPGDRVGTPWGQSRDTLGTGLGHPGDRAGTPWGQHWDTLGTEPGHPGDSTGTPWGQSRDTLGTALGHPGDSTGTPWGQGRDTLGTEPGHPGDRAGTPWGQSWDTLGTEPGHPGDSTGTPWGQSRDTLGTALGHPGDSTGTPWGQGRDTLGTEPGHPGDSAGTPWGQGRDTLGTGPGHPGDRAGTPWGQGRDTLGTALGHPGDSTGTPWGQGRDTLGTALGHPGDSAGTPWGQSVGRDWGNLGEFWEFGGIWGQSVGQGRSGGAPRGVPLPDVPCPLPQTRPCPSPSVPCPHPCPLSLMSPCPCPHVPVPVSLSPCPCPIPVPIPSPCP</sequence>
<evidence type="ECO:0000256" key="10">
    <source>
        <dbReference type="ARBA" id="ARBA00022777"/>
    </source>
</evidence>
<reference evidence="27" key="3">
    <citation type="submission" date="2025-09" db="UniProtKB">
        <authorList>
            <consortium name="Ensembl"/>
        </authorList>
    </citation>
    <scope>IDENTIFICATION</scope>
</reference>
<keyword evidence="10" id="KW-0418">Kinase</keyword>
<keyword evidence="8" id="KW-0677">Repeat</keyword>
<keyword evidence="11 22" id="KW-0067">ATP-binding</keyword>
<dbReference type="GO" id="GO:0004715">
    <property type="term" value="F:non-membrane spanning protein tyrosine kinase activity"/>
    <property type="evidence" value="ECO:0007669"/>
    <property type="project" value="UniProtKB-EC"/>
</dbReference>
<evidence type="ECO:0000313" key="27">
    <source>
        <dbReference type="Ensembl" id="ENSCUSP00005013332.1"/>
    </source>
</evidence>
<keyword evidence="12" id="KW-0391">Immunity</keyword>
<feature type="domain" description="Protein kinase" evidence="25">
    <location>
        <begin position="820"/>
        <end position="1136"/>
    </location>
</feature>
<dbReference type="InterPro" id="IPR019748">
    <property type="entry name" value="FERM_central"/>
</dbReference>
<dbReference type="FunFam" id="3.30.200.20:FF:000135">
    <property type="entry name" value="Tyrosine-protein kinase"/>
    <property type="match status" value="1"/>
</dbReference>
<dbReference type="InterPro" id="IPR016251">
    <property type="entry name" value="Tyr_kinase_non-rcpt_Jak/Tyk2"/>
</dbReference>
<keyword evidence="4" id="KW-0963">Cytoplasm</keyword>
<dbReference type="SUPFAM" id="SSF55550">
    <property type="entry name" value="SH2 domain"/>
    <property type="match status" value="1"/>
</dbReference>
<dbReference type="PROSITE" id="PS00107">
    <property type="entry name" value="PROTEIN_KINASE_ATP"/>
    <property type="match status" value="1"/>
</dbReference>
<evidence type="ECO:0000256" key="22">
    <source>
        <dbReference type="PROSITE-ProRule" id="PRU10141"/>
    </source>
</evidence>
<dbReference type="PROSITE" id="PS50011">
    <property type="entry name" value="PROTEIN_KINASE_DOM"/>
    <property type="match status" value="2"/>
</dbReference>
<dbReference type="GO" id="GO:0016020">
    <property type="term" value="C:membrane"/>
    <property type="evidence" value="ECO:0007669"/>
    <property type="project" value="InterPro"/>
</dbReference>
<evidence type="ECO:0000259" key="24">
    <source>
        <dbReference type="PROSITE" id="PS50001"/>
    </source>
</evidence>
<evidence type="ECO:0000313" key="28">
    <source>
        <dbReference type="Proteomes" id="UP000694563"/>
    </source>
</evidence>
<dbReference type="InterPro" id="IPR000980">
    <property type="entry name" value="SH2"/>
</dbReference>
<dbReference type="GO" id="GO:0007259">
    <property type="term" value="P:cell surface receptor signaling pathway via JAK-STAT"/>
    <property type="evidence" value="ECO:0007669"/>
    <property type="project" value="TreeGrafter"/>
</dbReference>
<evidence type="ECO:0000256" key="5">
    <source>
        <dbReference type="ARBA" id="ARBA00022553"/>
    </source>
</evidence>
<dbReference type="InterPro" id="IPR000299">
    <property type="entry name" value="FERM_domain"/>
</dbReference>
<evidence type="ECO:0000256" key="9">
    <source>
        <dbReference type="ARBA" id="ARBA00022741"/>
    </source>
</evidence>
<dbReference type="Pfam" id="PF17887">
    <property type="entry name" value="Jak1_Phl"/>
    <property type="match status" value="1"/>
</dbReference>
<dbReference type="SUPFAM" id="SSF50729">
    <property type="entry name" value="PH domain-like"/>
    <property type="match status" value="1"/>
</dbReference>
<keyword evidence="15" id="KW-0472">Membrane</keyword>
<evidence type="ECO:0000256" key="11">
    <source>
        <dbReference type="ARBA" id="ARBA00022840"/>
    </source>
</evidence>
<proteinExistence type="predicted"/>
<dbReference type="Pfam" id="PF21990">
    <property type="entry name" value="SH2_1"/>
    <property type="match status" value="1"/>
</dbReference>
<dbReference type="GO" id="GO:0060397">
    <property type="term" value="P:growth hormone receptor signaling pathway via JAK-STAT"/>
    <property type="evidence" value="ECO:0007669"/>
    <property type="project" value="TreeGrafter"/>
</dbReference>
<evidence type="ECO:0000256" key="18">
    <source>
        <dbReference type="ARBA" id="ARBA00063638"/>
    </source>
</evidence>
<feature type="domain" description="SH2" evidence="24">
    <location>
        <begin position="376"/>
        <end position="476"/>
    </location>
</feature>
<keyword evidence="7" id="KW-0808">Transferase</keyword>
<dbReference type="InterPro" id="IPR041046">
    <property type="entry name" value="FERM_F2"/>
</dbReference>
<accession>A0A8C3UGZ9</accession>
<feature type="region of interest" description="Disordered" evidence="23">
    <location>
        <begin position="1057"/>
        <end position="1354"/>
    </location>
</feature>
<dbReference type="FunFam" id="3.30.200.20:FF:000084">
    <property type="entry name" value="Tyrosine-protein kinase"/>
    <property type="match status" value="1"/>
</dbReference>
<dbReference type="GO" id="GO:0050863">
    <property type="term" value="P:regulation of T cell activation"/>
    <property type="evidence" value="ECO:0007669"/>
    <property type="project" value="UniProtKB-ARBA"/>
</dbReference>
<dbReference type="PANTHER" id="PTHR45807:SF3">
    <property type="entry name" value="TYROSINE-PROTEIN KINASE JAK3"/>
    <property type="match status" value="1"/>
</dbReference>
<dbReference type="Proteomes" id="UP000694563">
    <property type="component" value="Chromosome 29"/>
</dbReference>
<dbReference type="Gene3D" id="3.30.505.10">
    <property type="entry name" value="SH2 domain"/>
    <property type="match status" value="1"/>
</dbReference>
<dbReference type="GO" id="GO:0012505">
    <property type="term" value="C:endomembrane system"/>
    <property type="evidence" value="ECO:0007669"/>
    <property type="project" value="UniProtKB-SubCell"/>
</dbReference>
<dbReference type="SUPFAM" id="SSF56112">
    <property type="entry name" value="Protein kinase-like (PK-like)"/>
    <property type="match status" value="2"/>
</dbReference>
<dbReference type="GO" id="GO:0019221">
    <property type="term" value="P:cytokine-mediated signaling pathway"/>
    <property type="evidence" value="ECO:0007669"/>
    <property type="project" value="TreeGrafter"/>
</dbReference>
<keyword evidence="13 21" id="KW-0727">SH2 domain</keyword>
<reference evidence="27" key="1">
    <citation type="submission" date="2020-10" db="EMBL/GenBank/DDBJ databases">
        <title>Catharus ustulatus (Swainson's thrush) genome, bCatUst1, primary haplotype v2.</title>
        <authorList>
            <person name="Delmore K."/>
            <person name="Vafadar M."/>
            <person name="Formenti G."/>
            <person name="Chow W."/>
            <person name="Pelan S."/>
            <person name="Howe K."/>
            <person name="Rhie A."/>
            <person name="Mountcastle J."/>
            <person name="Haase B."/>
            <person name="Fedrigo O."/>
            <person name="Jarvis E.D."/>
        </authorList>
    </citation>
    <scope>NUCLEOTIDE SEQUENCE [LARGE SCALE GENOMIC DNA]</scope>
</reference>
<dbReference type="InterPro" id="IPR020635">
    <property type="entry name" value="Tyr_kinase_cat_dom"/>
</dbReference>
<evidence type="ECO:0000256" key="13">
    <source>
        <dbReference type="ARBA" id="ARBA00022999"/>
    </source>
</evidence>
<dbReference type="GO" id="GO:0002250">
    <property type="term" value="P:adaptive immune response"/>
    <property type="evidence" value="ECO:0007669"/>
    <property type="project" value="UniProtKB-KW"/>
</dbReference>
<dbReference type="InterPro" id="IPR011009">
    <property type="entry name" value="Kinase-like_dom_sf"/>
</dbReference>
<dbReference type="SMART" id="SM00219">
    <property type="entry name" value="TyrKc"/>
    <property type="match status" value="2"/>
</dbReference>
<evidence type="ECO:0000256" key="1">
    <source>
        <dbReference type="ARBA" id="ARBA00004184"/>
    </source>
</evidence>
<evidence type="ECO:0000256" key="17">
    <source>
        <dbReference type="ARBA" id="ARBA00051245"/>
    </source>
</evidence>
<gene>
    <name evidence="27" type="primary">JAK3</name>
</gene>
<dbReference type="InterPro" id="IPR008266">
    <property type="entry name" value="Tyr_kinase_AS"/>
</dbReference>
<dbReference type="PRINTS" id="PR01823">
    <property type="entry name" value="JANUSKINASE"/>
</dbReference>
<keyword evidence="9 22" id="KW-0547">Nucleotide-binding</keyword>
<evidence type="ECO:0000259" key="26">
    <source>
        <dbReference type="PROSITE" id="PS50057"/>
    </source>
</evidence>
<evidence type="ECO:0000256" key="21">
    <source>
        <dbReference type="PROSITE-ProRule" id="PRU00191"/>
    </source>
</evidence>
<dbReference type="PANTHER" id="PTHR45807">
    <property type="entry name" value="TYROSINE-PROTEIN KINASE HOPSCOTCH"/>
    <property type="match status" value="1"/>
</dbReference>
<dbReference type="Pfam" id="PF07714">
    <property type="entry name" value="PK_Tyr_Ser-Thr"/>
    <property type="match status" value="2"/>
</dbReference>
<comment type="catalytic activity">
    <reaction evidence="17">
        <text>L-tyrosyl-[protein] + ATP = O-phospho-L-tyrosyl-[protein] + ADP + H(+)</text>
        <dbReference type="Rhea" id="RHEA:10596"/>
        <dbReference type="Rhea" id="RHEA-COMP:10136"/>
        <dbReference type="Rhea" id="RHEA-COMP:20101"/>
        <dbReference type="ChEBI" id="CHEBI:15378"/>
        <dbReference type="ChEBI" id="CHEBI:30616"/>
        <dbReference type="ChEBI" id="CHEBI:46858"/>
        <dbReference type="ChEBI" id="CHEBI:61978"/>
        <dbReference type="ChEBI" id="CHEBI:456216"/>
        <dbReference type="EC" id="2.7.10.2"/>
    </reaction>
</comment>
<dbReference type="InterPro" id="IPR036860">
    <property type="entry name" value="SH2_dom_sf"/>
</dbReference>
<evidence type="ECO:0000256" key="19">
    <source>
        <dbReference type="ARBA" id="ARBA00069188"/>
    </source>
</evidence>
<organism evidence="27 28">
    <name type="scientific">Catharus ustulatus</name>
    <name type="common">Russet-backed thrush</name>
    <name type="synonym">Hylocichla ustulatus</name>
    <dbReference type="NCBI Taxonomy" id="91951"/>
    <lineage>
        <taxon>Eukaryota</taxon>
        <taxon>Metazoa</taxon>
        <taxon>Chordata</taxon>
        <taxon>Craniata</taxon>
        <taxon>Vertebrata</taxon>
        <taxon>Euteleostomi</taxon>
        <taxon>Archelosauria</taxon>
        <taxon>Archosauria</taxon>
        <taxon>Dinosauria</taxon>
        <taxon>Saurischia</taxon>
        <taxon>Theropoda</taxon>
        <taxon>Coelurosauria</taxon>
        <taxon>Aves</taxon>
        <taxon>Neognathae</taxon>
        <taxon>Neoaves</taxon>
        <taxon>Telluraves</taxon>
        <taxon>Australaves</taxon>
        <taxon>Passeriformes</taxon>
        <taxon>Turdidae</taxon>
        <taxon>Catharus</taxon>
    </lineage>
</organism>
<dbReference type="GO" id="GO:1903037">
    <property type="term" value="P:regulation of leukocyte cell-cell adhesion"/>
    <property type="evidence" value="ECO:0007669"/>
    <property type="project" value="UniProtKB-ARBA"/>
</dbReference>
<evidence type="ECO:0000256" key="23">
    <source>
        <dbReference type="SAM" id="MobiDB-lite"/>
    </source>
</evidence>
<dbReference type="Ensembl" id="ENSCUST00005013867.1">
    <property type="protein sequence ID" value="ENSCUSP00005013332.1"/>
    <property type="gene ID" value="ENSCUSG00005008468.1"/>
</dbReference>
<dbReference type="InterPro" id="IPR041155">
    <property type="entry name" value="FERM_F1"/>
</dbReference>
<dbReference type="Pfam" id="PF18377">
    <property type="entry name" value="FERM_F2"/>
    <property type="match status" value="1"/>
</dbReference>
<dbReference type="GO" id="GO:0005131">
    <property type="term" value="F:growth hormone receptor binding"/>
    <property type="evidence" value="ECO:0007669"/>
    <property type="project" value="TreeGrafter"/>
</dbReference>
<dbReference type="GO" id="GO:0030154">
    <property type="term" value="P:cell differentiation"/>
    <property type="evidence" value="ECO:0007669"/>
    <property type="project" value="TreeGrafter"/>
</dbReference>
<comment type="subunit">
    <text evidence="18">Interacts with STAM2 and MYO18A. Interacts with SHB. Interacts with CD69.</text>
</comment>
<dbReference type="Gene3D" id="1.10.510.10">
    <property type="entry name" value="Transferase(Phosphotransferase) domain 1"/>
    <property type="match status" value="2"/>
</dbReference>
<dbReference type="InterPro" id="IPR001245">
    <property type="entry name" value="Ser-Thr/Tyr_kinase_cat_dom"/>
</dbReference>
<evidence type="ECO:0000256" key="6">
    <source>
        <dbReference type="ARBA" id="ARBA00022588"/>
    </source>
</evidence>
<dbReference type="SMART" id="SM00252">
    <property type="entry name" value="SH2"/>
    <property type="match status" value="1"/>
</dbReference>
<dbReference type="PROSITE" id="PS00109">
    <property type="entry name" value="PROTEIN_KINASE_TYR"/>
    <property type="match status" value="1"/>
</dbReference>
<comment type="subcellular location">
    <subcellularLocation>
        <location evidence="2">Cytoplasm</location>
    </subcellularLocation>
    <subcellularLocation>
        <location evidence="1">Endomembrane system</location>
        <topology evidence="1">Peripheral membrane protein</topology>
    </subcellularLocation>
</comment>
<keyword evidence="6" id="KW-0399">Innate immunity</keyword>
<dbReference type="InterPro" id="IPR041381">
    <property type="entry name" value="JAK1-3/TYK2_PHL_dom"/>
</dbReference>
<dbReference type="Gene3D" id="3.30.200.20">
    <property type="entry name" value="Phosphorylase Kinase, domain 1"/>
    <property type="match status" value="2"/>
</dbReference>
<evidence type="ECO:0000256" key="3">
    <source>
        <dbReference type="ARBA" id="ARBA00011903"/>
    </source>
</evidence>
<keyword evidence="14" id="KW-1064">Adaptive immunity</keyword>
<dbReference type="EC" id="2.7.10.2" evidence="3"/>
<evidence type="ECO:0000256" key="20">
    <source>
        <dbReference type="ARBA" id="ARBA00083041"/>
    </source>
</evidence>
<dbReference type="PROSITE" id="PS50057">
    <property type="entry name" value="FERM_3"/>
    <property type="match status" value="1"/>
</dbReference>
<dbReference type="InterPro" id="IPR017441">
    <property type="entry name" value="Protein_kinase_ATP_BS"/>
</dbReference>
<dbReference type="SMART" id="SM00295">
    <property type="entry name" value="B41"/>
    <property type="match status" value="1"/>
</dbReference>
<evidence type="ECO:0000259" key="25">
    <source>
        <dbReference type="PROSITE" id="PS50011"/>
    </source>
</evidence>
<keyword evidence="5" id="KW-0597">Phosphoprotein</keyword>
<evidence type="ECO:0000256" key="14">
    <source>
        <dbReference type="ARBA" id="ARBA00023130"/>
    </source>
</evidence>
<dbReference type="PROSITE" id="PS50001">
    <property type="entry name" value="SH2"/>
    <property type="match status" value="1"/>
</dbReference>
<dbReference type="FunFam" id="1.10.510.10:FF:000110">
    <property type="entry name" value="Tyrosine-protein kinase"/>
    <property type="match status" value="1"/>
</dbReference>
<dbReference type="InterPro" id="IPR011993">
    <property type="entry name" value="PH-like_dom_sf"/>
</dbReference>
<dbReference type="GO" id="GO:0008284">
    <property type="term" value="P:positive regulation of cell population proliferation"/>
    <property type="evidence" value="ECO:0007669"/>
    <property type="project" value="UniProtKB-ARBA"/>
</dbReference>
<dbReference type="GO" id="GO:0035556">
    <property type="term" value="P:intracellular signal transduction"/>
    <property type="evidence" value="ECO:0007669"/>
    <property type="project" value="InterPro"/>
</dbReference>
<feature type="domain" description="FERM" evidence="26">
    <location>
        <begin position="24"/>
        <end position="357"/>
    </location>
</feature>
<dbReference type="GO" id="GO:0005829">
    <property type="term" value="C:cytosol"/>
    <property type="evidence" value="ECO:0007669"/>
    <property type="project" value="TreeGrafter"/>
</dbReference>
<dbReference type="FunFam" id="3.30.505.10:FF:000073">
    <property type="entry name" value="Tyrosine-protein kinase"/>
    <property type="match status" value="1"/>
</dbReference>
<dbReference type="GO" id="GO:0005524">
    <property type="term" value="F:ATP binding"/>
    <property type="evidence" value="ECO:0007669"/>
    <property type="project" value="UniProtKB-UniRule"/>
</dbReference>
<feature type="binding site" evidence="22">
    <location>
        <position position="853"/>
    </location>
    <ligand>
        <name>ATP</name>
        <dbReference type="ChEBI" id="CHEBI:30616"/>
    </ligand>
</feature>
<dbReference type="InterPro" id="IPR019749">
    <property type="entry name" value="Band_41_domain"/>
</dbReference>
<evidence type="ECO:0000256" key="15">
    <source>
        <dbReference type="ARBA" id="ARBA00023136"/>
    </source>
</evidence>
<evidence type="ECO:0000256" key="16">
    <source>
        <dbReference type="ARBA" id="ARBA00023137"/>
    </source>
</evidence>
<feature type="compositionally biased region" description="Polar residues" evidence="23">
    <location>
        <begin position="1168"/>
        <end position="1179"/>
    </location>
</feature>
<dbReference type="InterPro" id="IPR000719">
    <property type="entry name" value="Prot_kinase_dom"/>
</dbReference>
<dbReference type="Gene3D" id="2.30.29.30">
    <property type="entry name" value="Pleckstrin-homology domain (PH domain)/Phosphotyrosine-binding domain (PTB)"/>
    <property type="match status" value="1"/>
</dbReference>
<feature type="compositionally biased region" description="Polar residues" evidence="23">
    <location>
        <begin position="1234"/>
        <end position="1245"/>
    </location>
</feature>
<dbReference type="CDD" id="cd14473">
    <property type="entry name" value="FERM_B-lobe"/>
    <property type="match status" value="1"/>
</dbReference>
<evidence type="ECO:0000256" key="7">
    <source>
        <dbReference type="ARBA" id="ARBA00022679"/>
    </source>
</evidence>
<evidence type="ECO:0000256" key="8">
    <source>
        <dbReference type="ARBA" id="ARBA00022737"/>
    </source>
</evidence>